<gene>
    <name evidence="1" type="ORF">BB934_44095</name>
</gene>
<organism evidence="1">
    <name type="scientific">Microvirga ossetica</name>
    <dbReference type="NCBI Taxonomy" id="1882682"/>
    <lineage>
        <taxon>Bacteria</taxon>
        <taxon>Pseudomonadati</taxon>
        <taxon>Pseudomonadota</taxon>
        <taxon>Alphaproteobacteria</taxon>
        <taxon>Hyphomicrobiales</taxon>
        <taxon>Methylobacteriaceae</taxon>
        <taxon>Microvirga</taxon>
    </lineage>
</organism>
<dbReference type="OrthoDB" id="7451512at2"/>
<reference evidence="1" key="1">
    <citation type="submission" date="2016-07" db="EMBL/GenBank/DDBJ databases">
        <title>Microvirga ossetica sp. nov. a new species of rhizobia isolated from root nodules of the legume species Vicia alpestris Steven originated from North Ossetia region in the Caucasus.</title>
        <authorList>
            <person name="Safronova V.I."/>
            <person name="Kuznetsova I.G."/>
            <person name="Sazanova A.L."/>
            <person name="Belimov A."/>
            <person name="Andronov E."/>
            <person name="Osledkin Y.S."/>
            <person name="Onishchuk O.P."/>
            <person name="Kurchak O.N."/>
            <person name="Shaposhnikov A.I."/>
            <person name="Willems A."/>
            <person name="Tikhonovich I.A."/>
        </authorList>
    </citation>
    <scope>NUCLEOTIDE SEQUENCE [LARGE SCALE GENOMIC DNA]</scope>
    <source>
        <strain evidence="1">V5/3M</strain>
        <plasmid evidence="1">unnamed4</plasmid>
    </source>
</reference>
<dbReference type="EMBL" id="CP016620">
    <property type="protein sequence ID" value="ANY85179.1"/>
    <property type="molecule type" value="Genomic_DNA"/>
</dbReference>
<dbReference type="KEGG" id="moc:BB934_44095"/>
<evidence type="ECO:0000313" key="1">
    <source>
        <dbReference type="EMBL" id="ANY85179.1"/>
    </source>
</evidence>
<proteinExistence type="predicted"/>
<accession>A0A1B2EYW6</accession>
<keyword evidence="1" id="KW-0614">Plasmid</keyword>
<name>A0A1B2EYW6_9HYPH</name>
<dbReference type="InterPro" id="IPR045397">
    <property type="entry name" value="TumE-like"/>
</dbReference>
<sequence>MKAKLLLRERHQTADDAFVELRVWRVPNSVRGSEHEYKYALAYIVKGICVLRYDNEAGKGDHKHVGSVETGYRFTTPAQLLADFWRDVDQWRPE</sequence>
<dbReference type="Pfam" id="PF20126">
    <property type="entry name" value="TumE"/>
    <property type="match status" value="1"/>
</dbReference>
<protein>
    <submittedName>
        <fullName evidence="1">Uncharacterized protein</fullName>
    </submittedName>
</protein>
<dbReference type="AlphaFoldDB" id="A0A1B2EYW6"/>
<dbReference type="RefSeq" id="WP_099515973.1">
    <property type="nucleotide sequence ID" value="NZ_CP016620.1"/>
</dbReference>
<geneLocation type="plasmid" evidence="1">
    <name>unnamed4</name>
</geneLocation>